<dbReference type="GO" id="GO:0003677">
    <property type="term" value="F:DNA binding"/>
    <property type="evidence" value="ECO:0007669"/>
    <property type="project" value="UniProtKB-KW"/>
</dbReference>
<feature type="domain" description="NAC" evidence="6">
    <location>
        <begin position="21"/>
        <end position="181"/>
    </location>
</feature>
<dbReference type="PROSITE" id="PS51005">
    <property type="entry name" value="NAC"/>
    <property type="match status" value="1"/>
</dbReference>
<evidence type="ECO:0000313" key="7">
    <source>
        <dbReference type="EMBL" id="EXB64797.1"/>
    </source>
</evidence>
<keyword evidence="4" id="KW-0804">Transcription</keyword>
<protein>
    <submittedName>
        <fullName evidence="7">Protein FEZ</fullName>
    </submittedName>
</protein>
<dbReference type="InterPro" id="IPR036093">
    <property type="entry name" value="NAC_dom_sf"/>
</dbReference>
<sequence>MDHERSSTDHSTDKVLVDEVMLPGFRFHPTDEELVGFYLKRKIQQRPLSIELIKQLDIYKYDPWDLPKLASTGEKEWYFYCPRDRKYRNSARPNRVTRAGFWKATGTDRPIYSSEGTKCIGLKKSLVFYKGRAAKGVKTDWMMHEFRLPSLTDHSVPSSKRSLDKSFPANDSWAICRIFKKTNSTAQRALSHSWVSPLPEPISSSDHILFAKPTNNSQFSSETSINMSLTPRTSTPTSSANYFGSSNNDMQNSSPNSTTTTFSPVDFVPYKPYCADYSPNLLFPPLQTTSGVQAANDNITPSMLLNMSSILGNNHFGCSSTSKASHHEDHIDLISGLSSVQEHCNSNGFSYDHILQENLGNNIIGTYDHMIKNHSEAHHDQWEAVRSLGFPFNLPLPLSTVVADPWKPSMIWDSLPCPTEMSTNFPTTKCYT</sequence>
<dbReference type="STRING" id="981085.W9RCM8"/>
<dbReference type="SUPFAM" id="SSF101941">
    <property type="entry name" value="NAC domain"/>
    <property type="match status" value="1"/>
</dbReference>
<evidence type="ECO:0000256" key="3">
    <source>
        <dbReference type="ARBA" id="ARBA00023125"/>
    </source>
</evidence>
<organism evidence="7 8">
    <name type="scientific">Morus notabilis</name>
    <dbReference type="NCBI Taxonomy" id="981085"/>
    <lineage>
        <taxon>Eukaryota</taxon>
        <taxon>Viridiplantae</taxon>
        <taxon>Streptophyta</taxon>
        <taxon>Embryophyta</taxon>
        <taxon>Tracheophyta</taxon>
        <taxon>Spermatophyta</taxon>
        <taxon>Magnoliopsida</taxon>
        <taxon>eudicotyledons</taxon>
        <taxon>Gunneridae</taxon>
        <taxon>Pentapetalae</taxon>
        <taxon>rosids</taxon>
        <taxon>fabids</taxon>
        <taxon>Rosales</taxon>
        <taxon>Moraceae</taxon>
        <taxon>Moreae</taxon>
        <taxon>Morus</taxon>
    </lineage>
</organism>
<accession>W9RCM8</accession>
<comment type="subcellular location">
    <subcellularLocation>
        <location evidence="1">Nucleus</location>
    </subcellularLocation>
</comment>
<dbReference type="FunFam" id="2.170.150.80:FF:000007">
    <property type="entry name" value="NAC domain-containing protein 35"/>
    <property type="match status" value="1"/>
</dbReference>
<keyword evidence="5" id="KW-0539">Nucleus</keyword>
<proteinExistence type="predicted"/>
<evidence type="ECO:0000256" key="5">
    <source>
        <dbReference type="ARBA" id="ARBA00023242"/>
    </source>
</evidence>
<dbReference type="GO" id="GO:0099402">
    <property type="term" value="P:plant organ development"/>
    <property type="evidence" value="ECO:0007669"/>
    <property type="project" value="UniProtKB-ARBA"/>
</dbReference>
<dbReference type="PANTHER" id="PTHR31744">
    <property type="entry name" value="PROTEIN CUP-SHAPED COTYLEDON 2-RELATED"/>
    <property type="match status" value="1"/>
</dbReference>
<evidence type="ECO:0000256" key="2">
    <source>
        <dbReference type="ARBA" id="ARBA00023015"/>
    </source>
</evidence>
<dbReference type="KEGG" id="mnt:21384632"/>
<dbReference type="EMBL" id="KE344504">
    <property type="protein sequence ID" value="EXB64797.1"/>
    <property type="molecule type" value="Genomic_DNA"/>
</dbReference>
<dbReference type="Proteomes" id="UP000030645">
    <property type="component" value="Unassembled WGS sequence"/>
</dbReference>
<evidence type="ECO:0000259" key="6">
    <source>
        <dbReference type="PROSITE" id="PS51005"/>
    </source>
</evidence>
<dbReference type="eggNOG" id="ENOG502QRAX">
    <property type="taxonomic scope" value="Eukaryota"/>
</dbReference>
<evidence type="ECO:0000256" key="4">
    <source>
        <dbReference type="ARBA" id="ARBA00023163"/>
    </source>
</evidence>
<dbReference type="GO" id="GO:0006355">
    <property type="term" value="P:regulation of DNA-templated transcription"/>
    <property type="evidence" value="ECO:0007669"/>
    <property type="project" value="InterPro"/>
</dbReference>
<gene>
    <name evidence="7" type="ORF">L484_001017</name>
</gene>
<keyword evidence="3" id="KW-0238">DNA-binding</keyword>
<evidence type="ECO:0000256" key="1">
    <source>
        <dbReference type="ARBA" id="ARBA00004123"/>
    </source>
</evidence>
<dbReference type="GO" id="GO:0005634">
    <property type="term" value="C:nucleus"/>
    <property type="evidence" value="ECO:0007669"/>
    <property type="project" value="UniProtKB-SubCell"/>
</dbReference>
<keyword evidence="2" id="KW-0805">Transcription regulation</keyword>
<dbReference type="Gene3D" id="2.170.150.80">
    <property type="entry name" value="NAC domain"/>
    <property type="match status" value="1"/>
</dbReference>
<reference evidence="8" key="1">
    <citation type="submission" date="2013-01" db="EMBL/GenBank/DDBJ databases">
        <title>Draft Genome Sequence of a Mulberry Tree, Morus notabilis C.K. Schneid.</title>
        <authorList>
            <person name="He N."/>
            <person name="Zhao S."/>
        </authorList>
    </citation>
    <scope>NUCLEOTIDE SEQUENCE</scope>
</reference>
<dbReference type="Pfam" id="PF02365">
    <property type="entry name" value="NAM"/>
    <property type="match status" value="1"/>
</dbReference>
<dbReference type="OrthoDB" id="1841925at2759"/>
<dbReference type="AlphaFoldDB" id="W9RCM8"/>
<keyword evidence="8" id="KW-1185">Reference proteome</keyword>
<evidence type="ECO:0000313" key="8">
    <source>
        <dbReference type="Proteomes" id="UP000030645"/>
    </source>
</evidence>
<dbReference type="InterPro" id="IPR003441">
    <property type="entry name" value="NAC-dom"/>
</dbReference>
<name>W9RCM8_9ROSA</name>
<dbReference type="PANTHER" id="PTHR31744:SF77">
    <property type="entry name" value="PROTEIN FEZ"/>
    <property type="match status" value="1"/>
</dbReference>